<accession>A0A2S4W314</accession>
<evidence type="ECO:0000313" key="2">
    <source>
        <dbReference type="EMBL" id="POW16138.1"/>
    </source>
</evidence>
<organism evidence="2 3">
    <name type="scientific">Puccinia striiformis</name>
    <dbReference type="NCBI Taxonomy" id="27350"/>
    <lineage>
        <taxon>Eukaryota</taxon>
        <taxon>Fungi</taxon>
        <taxon>Dikarya</taxon>
        <taxon>Basidiomycota</taxon>
        <taxon>Pucciniomycotina</taxon>
        <taxon>Pucciniomycetes</taxon>
        <taxon>Pucciniales</taxon>
        <taxon>Pucciniaceae</taxon>
        <taxon>Puccinia</taxon>
    </lineage>
</organism>
<keyword evidence="3" id="KW-1185">Reference proteome</keyword>
<sequence>MALKQGANPSDAKKPAGEGANPTEQFGDDSLVFGLSQSPKRLPPAVRPRPNEDVRPSDKEIYGAMSTTEGKNPHTGPPRHPGRNLHCLMVASRLAREAASKARAAFGEAKAMFITPTSPTLKRFLACSHITIDNKPTRAILDQHRITHWS</sequence>
<proteinExistence type="predicted"/>
<comment type="caution">
    <text evidence="2">The sequence shown here is derived from an EMBL/GenBank/DDBJ whole genome shotgun (WGS) entry which is preliminary data.</text>
</comment>
<dbReference type="VEuPathDB" id="FungiDB:PSTT_01631"/>
<feature type="region of interest" description="Disordered" evidence="1">
    <location>
        <begin position="1"/>
        <end position="84"/>
    </location>
</feature>
<gene>
    <name evidence="2" type="ORF">PSTT_01631</name>
</gene>
<dbReference type="Proteomes" id="UP000239156">
    <property type="component" value="Unassembled WGS sequence"/>
</dbReference>
<evidence type="ECO:0000256" key="1">
    <source>
        <dbReference type="SAM" id="MobiDB-lite"/>
    </source>
</evidence>
<protein>
    <submittedName>
        <fullName evidence="2">Uncharacterized protein</fullName>
    </submittedName>
</protein>
<evidence type="ECO:0000313" key="3">
    <source>
        <dbReference type="Proteomes" id="UP000239156"/>
    </source>
</evidence>
<name>A0A2S4W314_9BASI</name>
<reference evidence="2" key="1">
    <citation type="submission" date="2017-12" db="EMBL/GenBank/DDBJ databases">
        <title>Gene loss provides genomic basis for host adaptation in cereal stripe rust fungi.</title>
        <authorList>
            <person name="Xia C."/>
        </authorList>
    </citation>
    <scope>NUCLEOTIDE SEQUENCE [LARGE SCALE GENOMIC DNA]</scope>
    <source>
        <strain evidence="2">93-210</strain>
    </source>
</reference>
<dbReference type="VEuPathDB" id="FungiDB:PSHT_01145"/>
<dbReference type="EMBL" id="PKSL01000009">
    <property type="protein sequence ID" value="POW16138.1"/>
    <property type="molecule type" value="Genomic_DNA"/>
</dbReference>
<feature type="compositionally biased region" description="Basic and acidic residues" evidence="1">
    <location>
        <begin position="49"/>
        <end position="61"/>
    </location>
</feature>